<protein>
    <submittedName>
        <fullName evidence="15">ABC transporter related</fullName>
    </submittedName>
</protein>
<dbReference type="PROSITE" id="PS50893">
    <property type="entry name" value="ABC_TRANSPORTER_2"/>
    <property type="match status" value="1"/>
</dbReference>
<keyword evidence="8" id="KW-0067">ATP-binding</keyword>
<evidence type="ECO:0000256" key="10">
    <source>
        <dbReference type="ARBA" id="ARBA00023136"/>
    </source>
</evidence>
<name>Q212U8_RHOPB</name>
<dbReference type="InterPro" id="IPR011527">
    <property type="entry name" value="ABC1_TM_dom"/>
</dbReference>
<dbReference type="InterPro" id="IPR003439">
    <property type="entry name" value="ABC_transporter-like_ATP-bd"/>
</dbReference>
<dbReference type="GO" id="GO:0005524">
    <property type="term" value="F:ATP binding"/>
    <property type="evidence" value="ECO:0007669"/>
    <property type="project" value="UniProtKB-KW"/>
</dbReference>
<feature type="transmembrane region" description="Helical" evidence="12">
    <location>
        <begin position="42"/>
        <end position="67"/>
    </location>
</feature>
<dbReference type="Pfam" id="PF00005">
    <property type="entry name" value="ABC_tran"/>
    <property type="match status" value="1"/>
</dbReference>
<keyword evidence="4" id="KW-1003">Cell membrane</keyword>
<feature type="transmembrane region" description="Helical" evidence="12">
    <location>
        <begin position="242"/>
        <end position="266"/>
    </location>
</feature>
<comment type="subcellular location">
    <subcellularLocation>
        <location evidence="1">Cell membrane</location>
        <topology evidence="1">Multi-pass membrane protein</topology>
    </subcellularLocation>
</comment>
<evidence type="ECO:0000256" key="12">
    <source>
        <dbReference type="SAM" id="Phobius"/>
    </source>
</evidence>
<dbReference type="eggNOG" id="COG1132">
    <property type="taxonomic scope" value="Bacteria"/>
</dbReference>
<dbReference type="PROSITE" id="PS50929">
    <property type="entry name" value="ABC_TM1F"/>
    <property type="match status" value="1"/>
</dbReference>
<comment type="function">
    <text evidence="11">Involved in beta-(1--&gt;2)glucan export. Transmembrane domains (TMD) form a pore in the inner membrane and the ATP-binding domain (NBD) is responsible for energy generation.</text>
</comment>
<evidence type="ECO:0000259" key="13">
    <source>
        <dbReference type="PROSITE" id="PS50893"/>
    </source>
</evidence>
<dbReference type="GO" id="GO:0016887">
    <property type="term" value="F:ATP hydrolysis activity"/>
    <property type="evidence" value="ECO:0007669"/>
    <property type="project" value="InterPro"/>
</dbReference>
<dbReference type="GO" id="GO:0005886">
    <property type="term" value="C:plasma membrane"/>
    <property type="evidence" value="ECO:0007669"/>
    <property type="project" value="UniProtKB-SubCell"/>
</dbReference>
<dbReference type="SUPFAM" id="SSF52540">
    <property type="entry name" value="P-loop containing nucleoside triphosphate hydrolases"/>
    <property type="match status" value="1"/>
</dbReference>
<dbReference type="Gene3D" id="1.20.1560.10">
    <property type="entry name" value="ABC transporter type 1, transmembrane domain"/>
    <property type="match status" value="1"/>
</dbReference>
<dbReference type="Pfam" id="PF00664">
    <property type="entry name" value="ABC_membrane"/>
    <property type="match status" value="1"/>
</dbReference>
<dbReference type="InterPro" id="IPR003593">
    <property type="entry name" value="AAA+_ATPase"/>
</dbReference>
<dbReference type="Gene3D" id="3.40.50.300">
    <property type="entry name" value="P-loop containing nucleotide triphosphate hydrolases"/>
    <property type="match status" value="1"/>
</dbReference>
<dbReference type="SMART" id="SM00382">
    <property type="entry name" value="AAA"/>
    <property type="match status" value="1"/>
</dbReference>
<dbReference type="EMBL" id="CP000301">
    <property type="protein sequence ID" value="ABD88588.1"/>
    <property type="molecule type" value="Genomic_DNA"/>
</dbReference>
<dbReference type="PANTHER" id="PTHR24221">
    <property type="entry name" value="ATP-BINDING CASSETTE SUB-FAMILY B"/>
    <property type="match status" value="1"/>
</dbReference>
<keyword evidence="7" id="KW-0547">Nucleotide-binding</keyword>
<dbReference type="AlphaFoldDB" id="Q212U8"/>
<dbReference type="OrthoDB" id="9806127at2"/>
<evidence type="ECO:0000256" key="2">
    <source>
        <dbReference type="ARBA" id="ARBA00005417"/>
    </source>
</evidence>
<comment type="similarity">
    <text evidence="2">Belongs to the ABC transporter superfamily.</text>
</comment>
<evidence type="ECO:0000256" key="1">
    <source>
        <dbReference type="ARBA" id="ARBA00004651"/>
    </source>
</evidence>
<feature type="domain" description="ABC transmembrane type-1" evidence="14">
    <location>
        <begin position="19"/>
        <end position="299"/>
    </location>
</feature>
<gene>
    <name evidence="15" type="ordered locus">RPC_3043</name>
</gene>
<evidence type="ECO:0000256" key="7">
    <source>
        <dbReference type="ARBA" id="ARBA00022741"/>
    </source>
</evidence>
<dbReference type="FunFam" id="3.40.50.300:FF:000221">
    <property type="entry name" value="Multidrug ABC transporter ATP-binding protein"/>
    <property type="match status" value="1"/>
</dbReference>
<keyword evidence="10 12" id="KW-0472">Membrane</keyword>
<dbReference type="STRING" id="316056.RPC_3043"/>
<evidence type="ECO:0000256" key="9">
    <source>
        <dbReference type="ARBA" id="ARBA00022989"/>
    </source>
</evidence>
<dbReference type="InterPro" id="IPR017871">
    <property type="entry name" value="ABC_transporter-like_CS"/>
</dbReference>
<reference evidence="15" key="1">
    <citation type="submission" date="2006-03" db="EMBL/GenBank/DDBJ databases">
        <title>Complete sequence of Rhodopseudomonas palustris BisB18.</title>
        <authorList>
            <consortium name="US DOE Joint Genome Institute"/>
            <person name="Copeland A."/>
            <person name="Lucas S."/>
            <person name="Lapidus A."/>
            <person name="Barry K."/>
            <person name="Detter J.C."/>
            <person name="Glavina del Rio T."/>
            <person name="Hammon N."/>
            <person name="Israni S."/>
            <person name="Dalin E."/>
            <person name="Tice H."/>
            <person name="Pitluck S."/>
            <person name="Chain P."/>
            <person name="Malfatti S."/>
            <person name="Shin M."/>
            <person name="Vergez L."/>
            <person name="Schmutz J."/>
            <person name="Larimer F."/>
            <person name="Land M."/>
            <person name="Hauser L."/>
            <person name="Pelletier D.A."/>
            <person name="Kyrpides N."/>
            <person name="Anderson I."/>
            <person name="Oda Y."/>
            <person name="Harwood C.S."/>
            <person name="Richardson P."/>
        </authorList>
    </citation>
    <scope>NUCLEOTIDE SEQUENCE [LARGE SCALE GENOMIC DNA]</scope>
    <source>
        <strain evidence="15">BisB18</strain>
    </source>
</reference>
<feature type="transmembrane region" description="Helical" evidence="12">
    <location>
        <begin position="129"/>
        <end position="150"/>
    </location>
</feature>
<evidence type="ECO:0000256" key="8">
    <source>
        <dbReference type="ARBA" id="ARBA00022840"/>
    </source>
</evidence>
<evidence type="ECO:0000256" key="4">
    <source>
        <dbReference type="ARBA" id="ARBA00022475"/>
    </source>
</evidence>
<dbReference type="InterPro" id="IPR036640">
    <property type="entry name" value="ABC1_TM_sf"/>
</dbReference>
<proteinExistence type="inferred from homology"/>
<keyword evidence="3" id="KW-0813">Transport</keyword>
<dbReference type="GO" id="GO:0140359">
    <property type="term" value="F:ABC-type transporter activity"/>
    <property type="evidence" value="ECO:0007669"/>
    <property type="project" value="InterPro"/>
</dbReference>
<keyword evidence="6 12" id="KW-0812">Transmembrane</keyword>
<feature type="domain" description="ABC transporter" evidence="13">
    <location>
        <begin position="332"/>
        <end position="569"/>
    </location>
</feature>
<evidence type="ECO:0000313" key="15">
    <source>
        <dbReference type="EMBL" id="ABD88588.1"/>
    </source>
</evidence>
<dbReference type="HOGENOM" id="CLU_000604_84_9_5"/>
<dbReference type="GO" id="GO:0034040">
    <property type="term" value="F:ATPase-coupled lipid transmembrane transporter activity"/>
    <property type="evidence" value="ECO:0007669"/>
    <property type="project" value="TreeGrafter"/>
</dbReference>
<dbReference type="SUPFAM" id="SSF90123">
    <property type="entry name" value="ABC transporter transmembrane region"/>
    <property type="match status" value="1"/>
</dbReference>
<keyword evidence="5" id="KW-0762">Sugar transport</keyword>
<organism evidence="15">
    <name type="scientific">Rhodopseudomonas palustris (strain BisB18)</name>
    <dbReference type="NCBI Taxonomy" id="316056"/>
    <lineage>
        <taxon>Bacteria</taxon>
        <taxon>Pseudomonadati</taxon>
        <taxon>Pseudomonadota</taxon>
        <taxon>Alphaproteobacteria</taxon>
        <taxon>Hyphomicrobiales</taxon>
        <taxon>Nitrobacteraceae</taxon>
        <taxon>Rhodopseudomonas</taxon>
    </lineage>
</organism>
<dbReference type="PROSITE" id="PS00211">
    <property type="entry name" value="ABC_TRANSPORTER_1"/>
    <property type="match status" value="1"/>
</dbReference>
<evidence type="ECO:0000256" key="3">
    <source>
        <dbReference type="ARBA" id="ARBA00022448"/>
    </source>
</evidence>
<evidence type="ECO:0000256" key="6">
    <source>
        <dbReference type="ARBA" id="ARBA00022692"/>
    </source>
</evidence>
<dbReference type="RefSeq" id="WP_011473483.1">
    <property type="nucleotide sequence ID" value="NC_007925.1"/>
</dbReference>
<evidence type="ECO:0000256" key="11">
    <source>
        <dbReference type="ARBA" id="ARBA00024722"/>
    </source>
</evidence>
<dbReference type="InterPro" id="IPR039421">
    <property type="entry name" value="Type_1_exporter"/>
</dbReference>
<dbReference type="KEGG" id="rpc:RPC_3043"/>
<evidence type="ECO:0000256" key="5">
    <source>
        <dbReference type="ARBA" id="ARBA00022597"/>
    </source>
</evidence>
<keyword evidence="9 12" id="KW-1133">Transmembrane helix</keyword>
<sequence length="598" mass="65147">MIVDLGFDLAGRREPRLKLGFALGVASAFCEALPYVELARVIVAILAGQASIGLVIEALVVVGSATFAQAWLRSNSIVVNFVATYRLVADARLRIADHLSRLPMGTLSEARRSSIAELLTSRFTLYQELITHAWGLTIVNVSLPLFLWLIMLWASWPLACIAAVMVPVTIIVVPWTWRLIGRASERVQGAQTDLVAGSIEAIEGARDLRQFDGAGQRAELLHQTIDRLGREQLRHELAPAPALMSFNILSQLGFTIATLAGAFLLARGMLDVERFIMFLIVGVRFARALADLGIQIAELRVAQITLTQIRALVQSTPMPMPETGLLPKDASIAIEGVSFSHKREDGQDVVLRDIDGFIPSGALVAIVGPSGSGKSTLAHLVGRLWDVGSGSIRIGGVDVREMTSEVLCRTVAMVLQDVALFEGTIADNIRLGRPDATDAEVQAVARAARAHDFIVASPDGYQTMLNATGTDLSAGERQRISIARALLKNASVLVLDEATAQVDFENEAEIQAGLAELTRDRTVLFIAHRLWTVTEADEIWVLDQGRIVERGTHQVLLERKGRYRELWDAQQQARSWRLGARSEPQRGLACPDRSASSS</sequence>
<accession>Q212U8</accession>
<feature type="transmembrane region" description="Helical" evidence="12">
    <location>
        <begin position="156"/>
        <end position="177"/>
    </location>
</feature>
<dbReference type="PANTHER" id="PTHR24221:SF397">
    <property type="entry name" value="ABC TRANSPORTER, ATP-BINDING TRANSMEMBRANE PROTEIN"/>
    <property type="match status" value="1"/>
</dbReference>
<dbReference type="InterPro" id="IPR027417">
    <property type="entry name" value="P-loop_NTPase"/>
</dbReference>
<evidence type="ECO:0000259" key="14">
    <source>
        <dbReference type="PROSITE" id="PS50929"/>
    </source>
</evidence>